<dbReference type="PANTHER" id="PTHR46323">
    <property type="entry name" value="BETA-GALACTOSIDASE"/>
    <property type="match status" value="1"/>
</dbReference>
<evidence type="ECO:0000256" key="3">
    <source>
        <dbReference type="ARBA" id="ARBA00012756"/>
    </source>
</evidence>
<evidence type="ECO:0000313" key="10">
    <source>
        <dbReference type="Proteomes" id="UP001530315"/>
    </source>
</evidence>
<evidence type="ECO:0000256" key="1">
    <source>
        <dbReference type="ARBA" id="ARBA00001412"/>
    </source>
</evidence>
<keyword evidence="5" id="KW-0326">Glycosidase</keyword>
<dbReference type="InterPro" id="IPR050347">
    <property type="entry name" value="Bact_Beta-galactosidase"/>
</dbReference>
<name>A0ABD3MV33_9STRA</name>
<evidence type="ECO:0000256" key="4">
    <source>
        <dbReference type="ARBA" id="ARBA00022801"/>
    </source>
</evidence>
<dbReference type="Pfam" id="PF02929">
    <property type="entry name" value="Bgal_small_N"/>
    <property type="match status" value="1"/>
</dbReference>
<dbReference type="SUPFAM" id="SSF51445">
    <property type="entry name" value="(Trans)glycosidases"/>
    <property type="match status" value="1"/>
</dbReference>
<feature type="domain" description="Beta galactosidase small chain/" evidence="8">
    <location>
        <begin position="987"/>
        <end position="1323"/>
    </location>
</feature>
<dbReference type="InterPro" id="IPR014718">
    <property type="entry name" value="GH-type_carb-bd"/>
</dbReference>
<dbReference type="InterPro" id="IPR023230">
    <property type="entry name" value="Glyco_hydro_2_CS"/>
</dbReference>
<dbReference type="Gene3D" id="2.60.120.260">
    <property type="entry name" value="Galactose-binding domain-like"/>
    <property type="match status" value="1"/>
</dbReference>
<protein>
    <recommendedName>
        <fullName evidence="3">beta-galactosidase</fullName>
        <ecNumber evidence="3">3.2.1.23</ecNumber>
    </recommendedName>
    <alternativeName>
        <fullName evidence="6">Lactase</fullName>
    </alternativeName>
</protein>
<evidence type="ECO:0000256" key="5">
    <source>
        <dbReference type="ARBA" id="ARBA00023295"/>
    </source>
</evidence>
<comment type="caution">
    <text evidence="9">The sequence shown here is derived from an EMBL/GenBank/DDBJ whole genome shotgun (WGS) entry which is preliminary data.</text>
</comment>
<evidence type="ECO:0000256" key="7">
    <source>
        <dbReference type="SAM" id="MobiDB-lite"/>
    </source>
</evidence>
<dbReference type="PROSITE" id="PS00719">
    <property type="entry name" value="GLYCOSYL_HYDROL_F2_1"/>
    <property type="match status" value="1"/>
</dbReference>
<dbReference type="InterPro" id="IPR017853">
    <property type="entry name" value="GH"/>
</dbReference>
<sequence length="1337" mass="149193">MTTTATKHPAMCDLNAHCGGGAGGPNAWENPALTGMRRLSPHSRDVRGMAREYHHCRATCAPGGGARSERHPAGPVPCVCLDSPSNMPACVERYANVEVVGRGGGGREAENADGPPSSSSSSSSSSSGAFGELRSERGWRFRLLPNPASVPESFISSSTSEDVVDALFRSASVPSNWTMDESHQEFSGVIDPPRYTNVQMPFDLLYPHVPDENPTGVYRLEFSALPHFWMMSNDVGSVDGVRRRVVLHMGGVESCYFVYVNGRFAGMGKDSRLPSEFDVTPLVNHLPVEEEGGGDPSMGVDDGEVKKNVLVVVVLKWSDSSFLEQQDHWRGMAGIHRSIFLYSTPAEAYIEDVFCRAEITNLPVGGTTFPPLYRGRLKVQARIGRDDRTRIRGRNIYYNEQINCFRSDDTAYRLVFQLYDSNWKALFDEPIDPTHGGNKLVTDVHLRCDLISFQVDVPANILAWSDESPTLYRFRATLIKIDAAGTSGIDVYNSFIGFRNVEIVDRKLLVNGQPVLIKGVNRHDHSSTRGKANSLDEILGDLRLMKEYNFNAIRTAHYPNDPYLYQMADKLGLYVIDEANIECHGHYDMICREHSFALAMLDRVQRMVVRDQNHACIIGWSLGNEAGYSMNHKMLYGWIKGYDSSRFIQYEGANRPVWGQLPHVYEREDSSLGTDVICPMYPTIKEMVEWADVIAPSIAESRPFIMCGTFHSLRCNDCCVAHLCAYFERCVIFLLSPEYAHAMGNSSGSLCDYWKVIKERKLKGLQGGFVWDWCDQGLRQKDVGKNELDTRIWHKYGGDFVSDDPNDRNFNINGMVSPERVPHPAMHEFKKCVQPVDFQLRQDDGCYKLTLSVFNQRYFSTLDDLIGLWTIKIGGFSVKHGTFSFPEKLLPQTHDDVSMKVVSSFLETGNWSECAAAEIHLEVSAATHEEFAASPFPANRIATEQFPIHTLILSTTTMQPEPPFVKKLLTSPHHQTAQVKKDRDFVELSSSAFVVKFTQGLDGFEYFQNRGDETTRLVWGVVPNLFRAATDNDGVKQLGNQANDDSKPLGRWLRLGLDCVSLEDTVIDTDSQTLHDQECPSVTTKAAIVGFPNRNAYEGIALAEKVSSSFQGQNQRVVLGTWQQRVTMHNGGCLFVETQFDLDKDLVDLPRVGLQISIPNTMSECTFNADGPFENYSDRRLAAHAGVYQETVSEYPQTYVVPQEQGSRLNMRWLFLCESDCGSSSRKMTTFTAAGIDDVISGKKGMMLVSSGKLPQFAVSRCTDCQMFASRHARALELQPSKDTIYVRLDAAQRGLGTGSCGPQTLPEYQVNGGTHEVKFWIIPVAMEGAEGAKELQ</sequence>
<dbReference type="SMART" id="SM01038">
    <property type="entry name" value="Bgal_small_N"/>
    <property type="match status" value="1"/>
</dbReference>
<dbReference type="PRINTS" id="PR00132">
    <property type="entry name" value="GLHYDRLASE2"/>
</dbReference>
<dbReference type="InterPro" id="IPR011013">
    <property type="entry name" value="Gal_mutarotase_sf_dom"/>
</dbReference>
<reference evidence="9 10" key="1">
    <citation type="submission" date="2024-10" db="EMBL/GenBank/DDBJ databases">
        <title>Updated reference genomes for cyclostephanoid diatoms.</title>
        <authorList>
            <person name="Roberts W.R."/>
            <person name="Alverson A.J."/>
        </authorList>
    </citation>
    <scope>NUCLEOTIDE SEQUENCE [LARGE SCALE GENOMIC DNA]</scope>
    <source>
        <strain evidence="9 10">AJA276-08</strain>
    </source>
</reference>
<dbReference type="EMBL" id="JALLAZ020001710">
    <property type="protein sequence ID" value="KAL3767267.1"/>
    <property type="molecule type" value="Genomic_DNA"/>
</dbReference>
<organism evidence="9 10">
    <name type="scientific">Stephanodiscus triporus</name>
    <dbReference type="NCBI Taxonomy" id="2934178"/>
    <lineage>
        <taxon>Eukaryota</taxon>
        <taxon>Sar</taxon>
        <taxon>Stramenopiles</taxon>
        <taxon>Ochrophyta</taxon>
        <taxon>Bacillariophyta</taxon>
        <taxon>Coscinodiscophyceae</taxon>
        <taxon>Thalassiosirophycidae</taxon>
        <taxon>Stephanodiscales</taxon>
        <taxon>Stephanodiscaceae</taxon>
        <taxon>Stephanodiscus</taxon>
    </lineage>
</organism>
<dbReference type="Proteomes" id="UP001530315">
    <property type="component" value="Unassembled WGS sequence"/>
</dbReference>
<proteinExistence type="inferred from homology"/>
<dbReference type="Pfam" id="PF02836">
    <property type="entry name" value="Glyco_hydro_2_C"/>
    <property type="match status" value="1"/>
</dbReference>
<gene>
    <name evidence="9" type="ORF">ACHAW5_002070</name>
</gene>
<dbReference type="InterPro" id="IPR008979">
    <property type="entry name" value="Galactose-bd-like_sf"/>
</dbReference>
<dbReference type="InterPro" id="IPR004199">
    <property type="entry name" value="B-gal_small/dom_5"/>
</dbReference>
<dbReference type="Gene3D" id="2.70.98.10">
    <property type="match status" value="1"/>
</dbReference>
<dbReference type="Gene3D" id="2.60.40.10">
    <property type="entry name" value="Immunoglobulins"/>
    <property type="match status" value="2"/>
</dbReference>
<evidence type="ECO:0000256" key="6">
    <source>
        <dbReference type="ARBA" id="ARBA00032230"/>
    </source>
</evidence>
<feature type="region of interest" description="Disordered" evidence="7">
    <location>
        <begin position="102"/>
        <end position="130"/>
    </location>
</feature>
<evidence type="ECO:0000259" key="8">
    <source>
        <dbReference type="SMART" id="SM01038"/>
    </source>
</evidence>
<dbReference type="InterPro" id="IPR006103">
    <property type="entry name" value="Glyco_hydro_2_cat"/>
</dbReference>
<dbReference type="SUPFAM" id="SSF49303">
    <property type="entry name" value="beta-Galactosidase/glucuronidase domain"/>
    <property type="match status" value="1"/>
</dbReference>
<dbReference type="SUPFAM" id="SSF49785">
    <property type="entry name" value="Galactose-binding domain-like"/>
    <property type="match status" value="1"/>
</dbReference>
<dbReference type="Pfam" id="PF02837">
    <property type="entry name" value="Glyco_hydro_2_N"/>
    <property type="match status" value="2"/>
</dbReference>
<comment type="catalytic activity">
    <reaction evidence="1">
        <text>Hydrolysis of terminal non-reducing beta-D-galactose residues in beta-D-galactosides.</text>
        <dbReference type="EC" id="3.2.1.23"/>
    </reaction>
</comment>
<dbReference type="PANTHER" id="PTHR46323:SF2">
    <property type="entry name" value="BETA-GALACTOSIDASE"/>
    <property type="match status" value="1"/>
</dbReference>
<dbReference type="InterPro" id="IPR013783">
    <property type="entry name" value="Ig-like_fold"/>
</dbReference>
<accession>A0ABD3MV33</accession>
<keyword evidence="4" id="KW-0378">Hydrolase</keyword>
<evidence type="ECO:0000313" key="9">
    <source>
        <dbReference type="EMBL" id="KAL3767267.1"/>
    </source>
</evidence>
<evidence type="ECO:0000256" key="2">
    <source>
        <dbReference type="ARBA" id="ARBA00007401"/>
    </source>
</evidence>
<comment type="similarity">
    <text evidence="2">Belongs to the glycosyl hydrolase 2 family.</text>
</comment>
<feature type="compositionally biased region" description="Low complexity" evidence="7">
    <location>
        <begin position="117"/>
        <end position="127"/>
    </location>
</feature>
<dbReference type="InterPro" id="IPR006101">
    <property type="entry name" value="Glyco_hydro_2"/>
</dbReference>
<dbReference type="Gene3D" id="3.20.20.80">
    <property type="entry name" value="Glycosidases"/>
    <property type="match status" value="1"/>
</dbReference>
<dbReference type="InterPro" id="IPR036156">
    <property type="entry name" value="Beta-gal/glucu_dom_sf"/>
</dbReference>
<dbReference type="EC" id="3.2.1.23" evidence="3"/>
<dbReference type="GO" id="GO:0004565">
    <property type="term" value="F:beta-galactosidase activity"/>
    <property type="evidence" value="ECO:0007669"/>
    <property type="project" value="UniProtKB-EC"/>
</dbReference>
<dbReference type="SUPFAM" id="SSF74650">
    <property type="entry name" value="Galactose mutarotase-like"/>
    <property type="match status" value="1"/>
</dbReference>
<dbReference type="InterPro" id="IPR006104">
    <property type="entry name" value="Glyco_hydro_2_N"/>
</dbReference>
<keyword evidence="10" id="KW-1185">Reference proteome</keyword>